<dbReference type="GO" id="GO:0080120">
    <property type="term" value="P:CAAX-box protein maturation"/>
    <property type="evidence" value="ECO:0007669"/>
    <property type="project" value="UniProtKB-ARBA"/>
</dbReference>
<dbReference type="EMBL" id="AYOZ01000010">
    <property type="protein sequence ID" value="ETI61044.1"/>
    <property type="molecule type" value="Genomic_DNA"/>
</dbReference>
<dbReference type="Proteomes" id="UP000018857">
    <property type="component" value="Unassembled WGS sequence"/>
</dbReference>
<keyword evidence="4" id="KW-1185">Reference proteome</keyword>
<feature type="transmembrane region" description="Helical" evidence="1">
    <location>
        <begin position="215"/>
        <end position="233"/>
    </location>
</feature>
<feature type="transmembrane region" description="Helical" evidence="1">
    <location>
        <begin position="111"/>
        <end position="130"/>
    </location>
</feature>
<name>W1RZ81_9GAMM</name>
<comment type="caution">
    <text evidence="3">The sequence shown here is derived from an EMBL/GenBank/DDBJ whole genome shotgun (WGS) entry which is preliminary data.</text>
</comment>
<evidence type="ECO:0000256" key="1">
    <source>
        <dbReference type="SAM" id="Phobius"/>
    </source>
</evidence>
<feature type="transmembrane region" description="Helical" evidence="1">
    <location>
        <begin position="239"/>
        <end position="255"/>
    </location>
</feature>
<feature type="transmembrane region" description="Helical" evidence="1">
    <location>
        <begin position="150"/>
        <end position="172"/>
    </location>
</feature>
<keyword evidence="1" id="KW-1133">Transmembrane helix</keyword>
<keyword evidence="1" id="KW-0472">Membrane</keyword>
<feature type="transmembrane region" description="Helical" evidence="1">
    <location>
        <begin position="178"/>
        <end position="203"/>
    </location>
</feature>
<feature type="transmembrane region" description="Helical" evidence="1">
    <location>
        <begin position="46"/>
        <end position="65"/>
    </location>
</feature>
<organism evidence="3 4">
    <name type="scientific">Marinomonas profundimaris</name>
    <dbReference type="NCBI Taxonomy" id="1208321"/>
    <lineage>
        <taxon>Bacteria</taxon>
        <taxon>Pseudomonadati</taxon>
        <taxon>Pseudomonadota</taxon>
        <taxon>Gammaproteobacteria</taxon>
        <taxon>Oceanospirillales</taxon>
        <taxon>Oceanospirillaceae</taxon>
        <taxon>Marinomonas</taxon>
    </lineage>
</organism>
<dbReference type="InterPro" id="IPR003675">
    <property type="entry name" value="Rce1/LyrA-like_dom"/>
</dbReference>
<dbReference type="RefSeq" id="WP_024023556.1">
    <property type="nucleotide sequence ID" value="NZ_AYOZ01000010.1"/>
</dbReference>
<dbReference type="STRING" id="1208321.D104_07060"/>
<evidence type="ECO:0000313" key="4">
    <source>
        <dbReference type="Proteomes" id="UP000018857"/>
    </source>
</evidence>
<dbReference type="OrthoDB" id="5322702at2"/>
<accession>W1RZ81</accession>
<reference evidence="3 4" key="1">
    <citation type="journal article" date="2014" name="Genome Announc.">
        <title>Draft Genome Sequence of Marinomonas sp. Strain D104, a Polycyclic Aromatic Hydrocarbon-Degrading Bacterium from the Deep-Sea Sediment of the Arctic Ocean.</title>
        <authorList>
            <person name="Dong C."/>
            <person name="Bai X."/>
            <person name="Lai Q."/>
            <person name="Xie Y."/>
            <person name="Chen X."/>
            <person name="Shao Z."/>
        </authorList>
    </citation>
    <scope>NUCLEOTIDE SEQUENCE [LARGE SCALE GENOMIC DNA]</scope>
    <source>
        <strain evidence="3 4">D104</strain>
    </source>
</reference>
<dbReference type="GO" id="GO:0004175">
    <property type="term" value="F:endopeptidase activity"/>
    <property type="evidence" value="ECO:0007669"/>
    <property type="project" value="UniProtKB-ARBA"/>
</dbReference>
<dbReference type="AlphaFoldDB" id="W1RZ81"/>
<dbReference type="PATRIC" id="fig|1208321.3.peg.1394"/>
<proteinExistence type="predicted"/>
<dbReference type="eggNOG" id="COG1266">
    <property type="taxonomic scope" value="Bacteria"/>
</dbReference>
<evidence type="ECO:0000259" key="2">
    <source>
        <dbReference type="Pfam" id="PF02517"/>
    </source>
</evidence>
<feature type="transmembrane region" description="Helical" evidence="1">
    <location>
        <begin position="262"/>
        <end position="283"/>
    </location>
</feature>
<dbReference type="Pfam" id="PF02517">
    <property type="entry name" value="Rce1-like"/>
    <property type="match status" value="1"/>
</dbReference>
<keyword evidence="1" id="KW-0812">Transmembrane</keyword>
<evidence type="ECO:0000313" key="3">
    <source>
        <dbReference type="EMBL" id="ETI61044.1"/>
    </source>
</evidence>
<protein>
    <recommendedName>
        <fullName evidence="2">CAAX prenyl protease 2/Lysostaphin resistance protein A-like domain-containing protein</fullName>
    </recommendedName>
</protein>
<sequence length="284" mass="31228">MAFYLLGLSVLLVFTPFKPLFMKVPLWCLTCLAAVIIGYIEGVLSVQGIIVIAVYSGLLFSSLTLRQVWLPRVMVCLFGVVSLALAMHLLPGFHNHAVVQGETISVGAIPFSLYVNFDKGLVGLFLLAYYFGGQAKVSYFQSRHQSKGALILFILTPIVTLGLAMSLGLIQFDMKAPSFWLIFVVVNLLFTCVAEEAFFRGFLQKGLATALKGKSYILIAPVLTAILFGLAHIGGGVEYAIVAGVAGLGYGYLFYRTNRIEWSILCHFVLNILHLFFFTYPMLA</sequence>
<gene>
    <name evidence="3" type="ORF">D104_07060</name>
</gene>
<feature type="transmembrane region" description="Helical" evidence="1">
    <location>
        <begin position="72"/>
        <end position="91"/>
    </location>
</feature>
<feature type="domain" description="CAAX prenyl protease 2/Lysostaphin resistance protein A-like" evidence="2">
    <location>
        <begin position="178"/>
        <end position="272"/>
    </location>
</feature>